<evidence type="ECO:0000256" key="1">
    <source>
        <dbReference type="ARBA" id="ARBA00003979"/>
    </source>
</evidence>
<gene>
    <name evidence="10" type="ORF">SPI_09007</name>
</gene>
<dbReference type="GO" id="GO:0005634">
    <property type="term" value="C:nucleus"/>
    <property type="evidence" value="ECO:0007669"/>
    <property type="project" value="TreeGrafter"/>
</dbReference>
<keyword evidence="6 9" id="KW-0547">Nucleotide-binding</keyword>
<evidence type="ECO:0000256" key="3">
    <source>
        <dbReference type="ARBA" id="ARBA00012023"/>
    </source>
</evidence>
<comment type="catalytic activity">
    <reaction evidence="9">
        <text>1D-myo-inositol 1,3,4,5,6-pentakisphosphate + ATP = 1D-myo-inositol hexakisphosphate + ADP + H(+)</text>
        <dbReference type="Rhea" id="RHEA:20313"/>
        <dbReference type="ChEBI" id="CHEBI:15378"/>
        <dbReference type="ChEBI" id="CHEBI:30616"/>
        <dbReference type="ChEBI" id="CHEBI:57733"/>
        <dbReference type="ChEBI" id="CHEBI:58130"/>
        <dbReference type="ChEBI" id="CHEBI:456216"/>
        <dbReference type="EC" id="2.7.1.158"/>
    </reaction>
</comment>
<comment type="similarity">
    <text evidence="2">Belongs to the IPK1 type 1 family.</text>
</comment>
<keyword evidence="5 9" id="KW-0808">Transferase</keyword>
<dbReference type="EMBL" id="AZHD01000025">
    <property type="protein sequence ID" value="OAA54073.1"/>
    <property type="molecule type" value="Genomic_DNA"/>
</dbReference>
<dbReference type="GO" id="GO:0035299">
    <property type="term" value="F:inositol-1,3,4,5,6-pentakisphosphate 2-kinase activity"/>
    <property type="evidence" value="ECO:0007669"/>
    <property type="project" value="UniProtKB-EC"/>
</dbReference>
<comment type="function">
    <text evidence="9">Phosphorylates Ins(1,3,4,5,6)P5 at position 2 to form Ins(1,2,3,4,5,6)P6 (InsP6 or phytate).</text>
</comment>
<dbReference type="InterPro" id="IPR009286">
    <property type="entry name" value="Ins_P5_2-kin"/>
</dbReference>
<evidence type="ECO:0000256" key="7">
    <source>
        <dbReference type="ARBA" id="ARBA00022777"/>
    </source>
</evidence>
<evidence type="ECO:0000256" key="2">
    <source>
        <dbReference type="ARBA" id="ARBA00008305"/>
    </source>
</evidence>
<evidence type="ECO:0000256" key="8">
    <source>
        <dbReference type="ARBA" id="ARBA00022840"/>
    </source>
</evidence>
<dbReference type="Proteomes" id="UP000076874">
    <property type="component" value="Unassembled WGS sequence"/>
</dbReference>
<evidence type="ECO:0000256" key="9">
    <source>
        <dbReference type="RuleBase" id="RU364126"/>
    </source>
</evidence>
<organism evidence="10 11">
    <name type="scientific">Niveomyces insectorum RCEF 264</name>
    <dbReference type="NCBI Taxonomy" id="1081102"/>
    <lineage>
        <taxon>Eukaryota</taxon>
        <taxon>Fungi</taxon>
        <taxon>Dikarya</taxon>
        <taxon>Ascomycota</taxon>
        <taxon>Pezizomycotina</taxon>
        <taxon>Sordariomycetes</taxon>
        <taxon>Hypocreomycetidae</taxon>
        <taxon>Hypocreales</taxon>
        <taxon>Cordycipitaceae</taxon>
        <taxon>Niveomyces</taxon>
    </lineage>
</organism>
<evidence type="ECO:0000313" key="10">
    <source>
        <dbReference type="EMBL" id="OAA54073.1"/>
    </source>
</evidence>
<comment type="domain">
    <text evidence="9">The EXKPK motif is conserved in inositol-pentakisphosphate 2-kinases of both family 1 and 2.</text>
</comment>
<reference evidence="10 11" key="1">
    <citation type="journal article" date="2016" name="Genome Biol. Evol.">
        <title>Divergent and convergent evolution of fungal pathogenicity.</title>
        <authorList>
            <person name="Shang Y."/>
            <person name="Xiao G."/>
            <person name="Zheng P."/>
            <person name="Cen K."/>
            <person name="Zhan S."/>
            <person name="Wang C."/>
        </authorList>
    </citation>
    <scope>NUCLEOTIDE SEQUENCE [LARGE SCALE GENOMIC DNA]</scope>
    <source>
        <strain evidence="10 11">RCEF 264</strain>
    </source>
</reference>
<dbReference type="AlphaFoldDB" id="A0A167M8T7"/>
<protein>
    <recommendedName>
        <fullName evidence="4 9">Inositol-pentakisphosphate 2-kinase</fullName>
        <ecNumber evidence="3 9">2.7.1.158</ecNumber>
    </recommendedName>
</protein>
<dbReference type="OrthoDB" id="272370at2759"/>
<dbReference type="PANTHER" id="PTHR14456">
    <property type="entry name" value="INOSITOL POLYPHOSPHATE KINASE 1"/>
    <property type="match status" value="1"/>
</dbReference>
<comment type="caution">
    <text evidence="10">The sequence shown here is derived from an EMBL/GenBank/DDBJ whole genome shotgun (WGS) entry which is preliminary data.</text>
</comment>
<keyword evidence="7 9" id="KW-0418">Kinase</keyword>
<dbReference type="STRING" id="1081102.A0A167M8T7"/>
<evidence type="ECO:0000256" key="5">
    <source>
        <dbReference type="ARBA" id="ARBA00022679"/>
    </source>
</evidence>
<dbReference type="GO" id="GO:0005524">
    <property type="term" value="F:ATP binding"/>
    <property type="evidence" value="ECO:0007669"/>
    <property type="project" value="UniProtKB-KW"/>
</dbReference>
<dbReference type="EC" id="2.7.1.158" evidence="3 9"/>
<dbReference type="GO" id="GO:0032958">
    <property type="term" value="P:inositol phosphate biosynthetic process"/>
    <property type="evidence" value="ECO:0007669"/>
    <property type="project" value="TreeGrafter"/>
</dbReference>
<comment type="function">
    <text evidence="1">Has kinase activity and phosphorylates inositol-1,3,4,5,6-pentakisphosphate (Ins(1,3,4,5,6)P5) to produce 1,2,3,4,5,6-hexakisphosphate (InsP6), also known as phytate.</text>
</comment>
<evidence type="ECO:0000256" key="4">
    <source>
        <dbReference type="ARBA" id="ARBA00014846"/>
    </source>
</evidence>
<dbReference type="Pfam" id="PF06090">
    <property type="entry name" value="Ins_P5_2-kin"/>
    <property type="match status" value="1"/>
</dbReference>
<dbReference type="PANTHER" id="PTHR14456:SF2">
    <property type="entry name" value="INOSITOL-PENTAKISPHOSPHATE 2-KINASE"/>
    <property type="match status" value="1"/>
</dbReference>
<evidence type="ECO:0000256" key="6">
    <source>
        <dbReference type="ARBA" id="ARBA00022741"/>
    </source>
</evidence>
<accession>A0A167M8T7</accession>
<evidence type="ECO:0000313" key="11">
    <source>
        <dbReference type="Proteomes" id="UP000076874"/>
    </source>
</evidence>
<keyword evidence="8 9" id="KW-0067">ATP-binding</keyword>
<keyword evidence="11" id="KW-1185">Reference proteome</keyword>
<sequence>MAAEANAAVAVDGRDYHERPSLAAPAIGVLPSDVTCTFIGEGCANVVFALTRPAVPDTTPIGSETDSSTTTRSSHLLRIPKAAPGVGPATCLDHHAYYTGVLRPLLGAASLVDQHLVRGVTALHAALNALLANADRCKRRRPDLVGTGLAPAVDVALLVEDMTAPAATPGAIASVTFQFKPKWLAQSPTAPVDARRCRTCALSAASVTSDRGRPTKVHKVKPCPLVLVAARNGPQDQDGRDDGDDEISNALWDYVSQHRVIPPAWVAPPPRLDPLCVRPVVVRWLRTTSLFRRLAAIQQEFDPRGALGIGDAGASEDHSGAPVTSQALDRLQTAMTLRDCTCYLRVVFSSCGDGDGDGNNAAGLSVSAKLGDLDCKDGRRKLARWQAQERALLVGGFYTATEVPRQHTSCWLERQRT</sequence>
<name>A0A167M8T7_9HYPO</name>
<proteinExistence type="inferred from homology"/>